<evidence type="ECO:0000256" key="2">
    <source>
        <dbReference type="ARBA" id="ARBA00022598"/>
    </source>
</evidence>
<keyword evidence="3" id="KW-0479">Metal-binding</keyword>
<name>A0A899G0Z6_9ASCO</name>
<evidence type="ECO:0000256" key="7">
    <source>
        <dbReference type="PIRNR" id="PIRNR001563"/>
    </source>
</evidence>
<proteinExistence type="inferred from homology"/>
<dbReference type="GO" id="GO:0008841">
    <property type="term" value="F:dihydrofolate synthase activity"/>
    <property type="evidence" value="ECO:0007669"/>
    <property type="project" value="UniProtKB-EC"/>
</dbReference>
<comment type="pathway">
    <text evidence="7">Cofactor biosynthesis; tetrahydrofolylpolyglutamate biosynthesis.</text>
</comment>
<dbReference type="NCBIfam" id="TIGR01499">
    <property type="entry name" value="folC"/>
    <property type="match status" value="1"/>
</dbReference>
<dbReference type="EC" id="6.3.2.12" evidence="7"/>
<dbReference type="GO" id="GO:0004326">
    <property type="term" value="F:tetrahydrofolylpolyglutamate synthase activity"/>
    <property type="evidence" value="ECO:0007669"/>
    <property type="project" value="InterPro"/>
</dbReference>
<keyword evidence="8" id="KW-0472">Membrane</keyword>
<evidence type="ECO:0000256" key="6">
    <source>
        <dbReference type="ARBA" id="ARBA00022842"/>
    </source>
</evidence>
<dbReference type="PROSITE" id="PS01012">
    <property type="entry name" value="FOLYLPOLYGLU_SYNT_2"/>
    <property type="match status" value="1"/>
</dbReference>
<evidence type="ECO:0000313" key="10">
    <source>
        <dbReference type="EMBL" id="QSL65028.1"/>
    </source>
</evidence>
<keyword evidence="5 7" id="KW-0067">ATP-binding</keyword>
<keyword evidence="7" id="KW-0554">One-carbon metabolism</keyword>
<evidence type="ECO:0000259" key="9">
    <source>
        <dbReference type="Pfam" id="PF08245"/>
    </source>
</evidence>
<dbReference type="Proteomes" id="UP000663699">
    <property type="component" value="Chromosome 4"/>
</dbReference>
<comment type="catalytic activity">
    <reaction evidence="7">
        <text>7,8-dihydropteroate + L-glutamate + ATP = 7,8-dihydrofolate + ADP + phosphate + H(+)</text>
        <dbReference type="Rhea" id="RHEA:23584"/>
        <dbReference type="ChEBI" id="CHEBI:15378"/>
        <dbReference type="ChEBI" id="CHEBI:17839"/>
        <dbReference type="ChEBI" id="CHEBI:29985"/>
        <dbReference type="ChEBI" id="CHEBI:30616"/>
        <dbReference type="ChEBI" id="CHEBI:43474"/>
        <dbReference type="ChEBI" id="CHEBI:57451"/>
        <dbReference type="ChEBI" id="CHEBI:456216"/>
        <dbReference type="EC" id="6.3.2.12"/>
    </reaction>
</comment>
<keyword evidence="6" id="KW-0460">Magnesium</keyword>
<organism evidence="10 11">
    <name type="scientific">Pneumocystis wakefieldiae</name>
    <dbReference type="NCBI Taxonomy" id="38082"/>
    <lineage>
        <taxon>Eukaryota</taxon>
        <taxon>Fungi</taxon>
        <taxon>Dikarya</taxon>
        <taxon>Ascomycota</taxon>
        <taxon>Taphrinomycotina</taxon>
        <taxon>Pneumocystomycetes</taxon>
        <taxon>Pneumocystaceae</taxon>
        <taxon>Pneumocystis</taxon>
    </lineage>
</organism>
<dbReference type="GO" id="GO:0005739">
    <property type="term" value="C:mitochondrion"/>
    <property type="evidence" value="ECO:0007669"/>
    <property type="project" value="TreeGrafter"/>
</dbReference>
<dbReference type="GO" id="GO:0005524">
    <property type="term" value="F:ATP binding"/>
    <property type="evidence" value="ECO:0007669"/>
    <property type="project" value="UniProtKB-KW"/>
</dbReference>
<dbReference type="Gene3D" id="3.90.190.20">
    <property type="entry name" value="Mur ligase, C-terminal domain"/>
    <property type="match status" value="1"/>
</dbReference>
<dbReference type="GO" id="GO:0005829">
    <property type="term" value="C:cytosol"/>
    <property type="evidence" value="ECO:0007669"/>
    <property type="project" value="TreeGrafter"/>
</dbReference>
<keyword evidence="8" id="KW-1133">Transmembrane helix</keyword>
<dbReference type="UniPathway" id="UPA00850"/>
<evidence type="ECO:0000256" key="4">
    <source>
        <dbReference type="ARBA" id="ARBA00022741"/>
    </source>
</evidence>
<accession>A0A899G0Z6</accession>
<sequence length="427" mass="47863">MLVKLGLLRIRKLLKYLGNPQNSFQAVHVAGTNGKGSVCTYLSSCLALSGIRIGQYCSPHLIDRWDCIKVIGRDVDKDQFLEIESKIKILNQKCNIGATEFEILTAVAFEILSKNNVELAVIETGVGGRLDATNVLSRVLLTIITKISMDHQELLGNTIQKIAREKSGIMKKNVPCIVDRTNEDSVLKVINEESIKSGSSRVILTPTDSDKSLYTKEWKKLKSETSLYRTYQRTNLACVSASLEVLSEYYPKITPGILSKGLLETYFPGRLEWIDLSQIAFGANKILLDGAHNIDGISSLSEYVNSIRNGIQPVSWLIAFTHGKDVDSLLSILLKPYDIIHSVEFEPVDGMPWIRPVNSFDIAKIAQKYLYKENIKQHGTDLLSAIGSFSQDKGLRVICGSLYLVYLIIIFKMFQIFKLKNIIFFVF</sequence>
<gene>
    <name evidence="10" type="ORF">MERGE_002332</name>
</gene>
<dbReference type="GO" id="GO:0006730">
    <property type="term" value="P:one-carbon metabolic process"/>
    <property type="evidence" value="ECO:0007669"/>
    <property type="project" value="UniProtKB-KW"/>
</dbReference>
<feature type="domain" description="Mur ligase central" evidence="9">
    <location>
        <begin position="29"/>
        <end position="227"/>
    </location>
</feature>
<protein>
    <recommendedName>
        <fullName evidence="7">Dihydrofolate synthetase</fullName>
        <ecNumber evidence="7">6.3.2.12</ecNumber>
    </recommendedName>
</protein>
<evidence type="ECO:0000256" key="5">
    <source>
        <dbReference type="ARBA" id="ARBA00022840"/>
    </source>
</evidence>
<dbReference type="PANTHER" id="PTHR11136">
    <property type="entry name" value="FOLYLPOLYGLUTAMATE SYNTHASE-RELATED"/>
    <property type="match status" value="1"/>
</dbReference>
<dbReference type="EMBL" id="CP054535">
    <property type="protein sequence ID" value="QSL65028.1"/>
    <property type="molecule type" value="Genomic_DNA"/>
</dbReference>
<dbReference type="SUPFAM" id="SSF53244">
    <property type="entry name" value="MurD-like peptide ligases, peptide-binding domain"/>
    <property type="match status" value="1"/>
</dbReference>
<dbReference type="InterPro" id="IPR018109">
    <property type="entry name" value="Folylpolyglutamate_synth_CS"/>
</dbReference>
<comment type="similarity">
    <text evidence="1 7">Belongs to the folylpolyglutamate synthase family.</text>
</comment>
<dbReference type="InterPro" id="IPR001645">
    <property type="entry name" value="Folylpolyglutamate_synth"/>
</dbReference>
<evidence type="ECO:0000256" key="8">
    <source>
        <dbReference type="SAM" id="Phobius"/>
    </source>
</evidence>
<keyword evidence="8" id="KW-0812">Transmembrane</keyword>
<dbReference type="InterPro" id="IPR013221">
    <property type="entry name" value="Mur_ligase_cen"/>
</dbReference>
<reference evidence="10" key="1">
    <citation type="submission" date="2020-06" db="EMBL/GenBank/DDBJ databases">
        <title>Genomes of multiple members of Pneumocystis genus reveal paths to human pathogen Pneumocystis jirovecii.</title>
        <authorList>
            <person name="Cisse O.H."/>
            <person name="Ma L."/>
            <person name="Dekker J."/>
            <person name="Khil P."/>
            <person name="Jo J."/>
            <person name="Brenchley J."/>
            <person name="Blair R."/>
            <person name="Pahar B."/>
            <person name="Chabe M."/>
            <person name="Van Rompay K.A."/>
            <person name="Keesler R."/>
            <person name="Sukura A."/>
            <person name="Hirsch V."/>
            <person name="Kutty G."/>
            <person name="Liu Y."/>
            <person name="Peng L."/>
            <person name="Chen J."/>
            <person name="Song J."/>
            <person name="Weissenbacher-Lang C."/>
            <person name="Xu J."/>
            <person name="Upham N.S."/>
            <person name="Stajich J.E."/>
            <person name="Cuomo C.A."/>
            <person name="Cushion M.T."/>
            <person name="Kovacs J.A."/>
        </authorList>
    </citation>
    <scope>NUCLEOTIDE SEQUENCE</scope>
    <source>
        <strain evidence="10">2A</strain>
    </source>
</reference>
<dbReference type="GO" id="GO:0046872">
    <property type="term" value="F:metal ion binding"/>
    <property type="evidence" value="ECO:0007669"/>
    <property type="project" value="UniProtKB-KW"/>
</dbReference>
<dbReference type="SUPFAM" id="SSF53623">
    <property type="entry name" value="MurD-like peptide ligases, catalytic domain"/>
    <property type="match status" value="1"/>
</dbReference>
<feature type="transmembrane region" description="Helical" evidence="8">
    <location>
        <begin position="394"/>
        <end position="414"/>
    </location>
</feature>
<keyword evidence="11" id="KW-1185">Reference proteome</keyword>
<keyword evidence="2 7" id="KW-0436">Ligase</keyword>
<evidence type="ECO:0000256" key="3">
    <source>
        <dbReference type="ARBA" id="ARBA00022723"/>
    </source>
</evidence>
<dbReference type="InterPro" id="IPR036565">
    <property type="entry name" value="Mur-like_cat_sf"/>
</dbReference>
<dbReference type="AlphaFoldDB" id="A0A899G0Z6"/>
<dbReference type="InterPro" id="IPR036615">
    <property type="entry name" value="Mur_ligase_C_dom_sf"/>
</dbReference>
<evidence type="ECO:0000256" key="1">
    <source>
        <dbReference type="ARBA" id="ARBA00008276"/>
    </source>
</evidence>
<keyword evidence="4 7" id="KW-0547">Nucleotide-binding</keyword>
<dbReference type="Gene3D" id="3.40.1190.10">
    <property type="entry name" value="Mur-like, catalytic domain"/>
    <property type="match status" value="1"/>
</dbReference>
<dbReference type="OrthoDB" id="5212574at2759"/>
<evidence type="ECO:0000313" key="11">
    <source>
        <dbReference type="Proteomes" id="UP000663699"/>
    </source>
</evidence>
<dbReference type="PIRSF" id="PIRSF001563">
    <property type="entry name" value="Folylpolyglu_synth"/>
    <property type="match status" value="1"/>
</dbReference>
<dbReference type="PANTHER" id="PTHR11136:SF0">
    <property type="entry name" value="DIHYDROFOLATE SYNTHETASE-RELATED"/>
    <property type="match status" value="1"/>
</dbReference>
<dbReference type="Pfam" id="PF08245">
    <property type="entry name" value="Mur_ligase_M"/>
    <property type="match status" value="1"/>
</dbReference>